<keyword evidence="4 13" id="KW-0328">Glycosyltransferase</keyword>
<dbReference type="GO" id="GO:0006629">
    <property type="term" value="P:lipid metabolic process"/>
    <property type="evidence" value="ECO:0007669"/>
    <property type="project" value="UniProtKB-KW"/>
</dbReference>
<dbReference type="EC" id="2.4.1.-" evidence="13"/>
<dbReference type="STRING" id="8078.ENSFHEP00000020411"/>
<evidence type="ECO:0000256" key="12">
    <source>
        <dbReference type="ARBA" id="ARBA00023180"/>
    </source>
</evidence>
<evidence type="ECO:0000256" key="9">
    <source>
        <dbReference type="ARBA" id="ARBA00023034"/>
    </source>
</evidence>
<keyword evidence="9 13" id="KW-0333">Golgi apparatus</keyword>
<evidence type="ECO:0000256" key="4">
    <source>
        <dbReference type="ARBA" id="ARBA00022676"/>
    </source>
</evidence>
<dbReference type="OrthoDB" id="2139606at2759"/>
<keyword evidence="11 13" id="KW-0472">Membrane</keyword>
<evidence type="ECO:0000256" key="5">
    <source>
        <dbReference type="ARBA" id="ARBA00022679"/>
    </source>
</evidence>
<evidence type="ECO:0000256" key="13">
    <source>
        <dbReference type="RuleBase" id="RU363063"/>
    </source>
</evidence>
<keyword evidence="12" id="KW-0325">Glycoprotein</keyword>
<dbReference type="FunFam" id="3.90.550.50:FF:000001">
    <property type="entry name" value="Hexosyltransferase"/>
    <property type="match status" value="1"/>
</dbReference>
<comment type="pathway">
    <text evidence="2">Protein modification; protein glycosylation.</text>
</comment>
<dbReference type="PANTHER" id="PTHR11214">
    <property type="entry name" value="BETA-1,3-N-ACETYLGLUCOSAMINYLTRANSFERASE"/>
    <property type="match status" value="1"/>
</dbReference>
<dbReference type="Gene3D" id="3.90.550.50">
    <property type="match status" value="1"/>
</dbReference>
<name>A0A3Q2Q2B9_FUNHE</name>
<keyword evidence="7 13" id="KW-0735">Signal-anchor</keyword>
<keyword evidence="15" id="KW-1185">Reference proteome</keyword>
<organism evidence="14 15">
    <name type="scientific">Fundulus heteroclitus</name>
    <name type="common">Killifish</name>
    <name type="synonym">Mummichog</name>
    <dbReference type="NCBI Taxonomy" id="8078"/>
    <lineage>
        <taxon>Eukaryota</taxon>
        <taxon>Metazoa</taxon>
        <taxon>Chordata</taxon>
        <taxon>Craniata</taxon>
        <taxon>Vertebrata</taxon>
        <taxon>Euteleostomi</taxon>
        <taxon>Actinopterygii</taxon>
        <taxon>Neopterygii</taxon>
        <taxon>Teleostei</taxon>
        <taxon>Neoteleostei</taxon>
        <taxon>Acanthomorphata</taxon>
        <taxon>Ovalentaria</taxon>
        <taxon>Atherinomorphae</taxon>
        <taxon>Cyprinodontiformes</taxon>
        <taxon>Fundulidae</taxon>
        <taxon>Fundulus</taxon>
    </lineage>
</organism>
<dbReference type="PANTHER" id="PTHR11214:SF115">
    <property type="entry name" value="HEXOSYLTRANSFERASE"/>
    <property type="match status" value="1"/>
</dbReference>
<feature type="transmembrane region" description="Helical" evidence="13">
    <location>
        <begin position="50"/>
        <end position="68"/>
    </location>
</feature>
<evidence type="ECO:0000256" key="3">
    <source>
        <dbReference type="ARBA" id="ARBA00008661"/>
    </source>
</evidence>
<evidence type="ECO:0000256" key="1">
    <source>
        <dbReference type="ARBA" id="ARBA00004323"/>
    </source>
</evidence>
<proteinExistence type="inferred from homology"/>
<comment type="similarity">
    <text evidence="3 13">Belongs to the glycosyltransferase 31 family.</text>
</comment>
<accession>A0A3Q2Q2B9</accession>
<evidence type="ECO:0000256" key="8">
    <source>
        <dbReference type="ARBA" id="ARBA00022989"/>
    </source>
</evidence>
<reference evidence="14" key="1">
    <citation type="submission" date="2025-08" db="UniProtKB">
        <authorList>
            <consortium name="Ensembl"/>
        </authorList>
    </citation>
    <scope>IDENTIFICATION</scope>
</reference>
<keyword evidence="6 13" id="KW-0812">Transmembrane</keyword>
<keyword evidence="5" id="KW-0808">Transferase</keyword>
<dbReference type="GO" id="GO:0000139">
    <property type="term" value="C:Golgi membrane"/>
    <property type="evidence" value="ECO:0007669"/>
    <property type="project" value="UniProtKB-SubCell"/>
</dbReference>
<evidence type="ECO:0000313" key="14">
    <source>
        <dbReference type="Ensembl" id="ENSFHEP00000020411.1"/>
    </source>
</evidence>
<evidence type="ECO:0000313" key="15">
    <source>
        <dbReference type="Proteomes" id="UP000265000"/>
    </source>
</evidence>
<evidence type="ECO:0000256" key="6">
    <source>
        <dbReference type="ARBA" id="ARBA00022692"/>
    </source>
</evidence>
<dbReference type="GeneTree" id="ENSGT00940000163421"/>
<keyword evidence="10" id="KW-0443">Lipid metabolism</keyword>
<dbReference type="GeneID" id="105927638"/>
<evidence type="ECO:0000256" key="2">
    <source>
        <dbReference type="ARBA" id="ARBA00004922"/>
    </source>
</evidence>
<protein>
    <recommendedName>
        <fullName evidence="13">Hexosyltransferase</fullName>
        <ecNumber evidence="13">2.4.1.-</ecNumber>
    </recommendedName>
</protein>
<dbReference type="AlphaFoldDB" id="A0A3Q2Q2B9"/>
<dbReference type="Pfam" id="PF01762">
    <property type="entry name" value="Galactosyl_T"/>
    <property type="match status" value="1"/>
</dbReference>
<sequence length="374" mass="43051">MCCCHWGAQTVTRPCSWVFTLRTGAALCLSMGSYHCKCEKPPWKGARRSSYYVVLFLMIGVLIFYIWFSRLLLPLTIWRVRNDTRTISPFHHLTSQFFVEYPHRYQFIVDQPNKCRQERPFLVVMIPVAPQNREARDIIRCTWGNETRVLGRLVSYYFLLGKSRIGNDTEPPDEQILLESRTHGDILQSDFLDSYKNLSIKTMVMLEWLSTRCLNSSYAMKIDSDTFLNVNNLISMVMHAPRRGYMTGLVARDAQVLRDPHSKWFLSSDVFAEPSYPPYALGLGYVFSMDLPERILEASRHVKAVYIEDVYVGLCMKHAGVPLTDPPHDGLFVASPPSYMSACYLSSVIATLLQSSKEILYVWEVYKTQPQSDC</sequence>
<dbReference type="Ensembl" id="ENSFHET00000029905.1">
    <property type="protein sequence ID" value="ENSFHEP00000020411.1"/>
    <property type="gene ID" value="ENSFHEG00000022330.1"/>
</dbReference>
<reference evidence="14" key="2">
    <citation type="submission" date="2025-09" db="UniProtKB">
        <authorList>
            <consortium name="Ensembl"/>
        </authorList>
    </citation>
    <scope>IDENTIFICATION</scope>
</reference>
<comment type="subcellular location">
    <subcellularLocation>
        <location evidence="1 13">Golgi apparatus membrane</location>
        <topology evidence="1 13">Single-pass type II membrane protein</topology>
    </subcellularLocation>
</comment>
<dbReference type="InterPro" id="IPR002659">
    <property type="entry name" value="Glyco_trans_31"/>
</dbReference>
<keyword evidence="8 13" id="KW-1133">Transmembrane helix</keyword>
<evidence type="ECO:0000256" key="10">
    <source>
        <dbReference type="ARBA" id="ARBA00023098"/>
    </source>
</evidence>
<evidence type="ECO:0000256" key="11">
    <source>
        <dbReference type="ARBA" id="ARBA00023136"/>
    </source>
</evidence>
<dbReference type="Proteomes" id="UP000265000">
    <property type="component" value="Unplaced"/>
</dbReference>
<dbReference type="GO" id="GO:0008499">
    <property type="term" value="F:N-acetyl-beta-D-glucosaminide beta-(1,3)-galactosyltransferase activity"/>
    <property type="evidence" value="ECO:0007669"/>
    <property type="project" value="TreeGrafter"/>
</dbReference>
<dbReference type="GO" id="GO:0006493">
    <property type="term" value="P:protein O-linked glycosylation"/>
    <property type="evidence" value="ECO:0007669"/>
    <property type="project" value="TreeGrafter"/>
</dbReference>
<evidence type="ECO:0000256" key="7">
    <source>
        <dbReference type="ARBA" id="ARBA00022968"/>
    </source>
</evidence>